<organism evidence="5 6">
    <name type="scientific">Clunio marinus</name>
    <dbReference type="NCBI Taxonomy" id="568069"/>
    <lineage>
        <taxon>Eukaryota</taxon>
        <taxon>Metazoa</taxon>
        <taxon>Ecdysozoa</taxon>
        <taxon>Arthropoda</taxon>
        <taxon>Hexapoda</taxon>
        <taxon>Insecta</taxon>
        <taxon>Pterygota</taxon>
        <taxon>Neoptera</taxon>
        <taxon>Endopterygota</taxon>
        <taxon>Diptera</taxon>
        <taxon>Nematocera</taxon>
        <taxon>Chironomoidea</taxon>
        <taxon>Chironomidae</taxon>
        <taxon>Clunio</taxon>
    </lineage>
</organism>
<dbReference type="Proteomes" id="UP000183832">
    <property type="component" value="Unassembled WGS sequence"/>
</dbReference>
<feature type="signal peptide" evidence="3">
    <location>
        <begin position="1"/>
        <end position="17"/>
    </location>
</feature>
<feature type="domain" description="Single" evidence="4">
    <location>
        <begin position="40"/>
        <end position="102"/>
    </location>
</feature>
<keyword evidence="2" id="KW-0964">Secreted</keyword>
<comment type="subcellular location">
    <subcellularLocation>
        <location evidence="1">Secreted</location>
    </subcellularLocation>
</comment>
<evidence type="ECO:0000313" key="5">
    <source>
        <dbReference type="EMBL" id="CRL05047.1"/>
    </source>
</evidence>
<name>A0A1J1IY09_9DIPT</name>
<dbReference type="AlphaFoldDB" id="A0A1J1IY09"/>
<evidence type="ECO:0000256" key="3">
    <source>
        <dbReference type="SAM" id="SignalP"/>
    </source>
</evidence>
<gene>
    <name evidence="5" type="ORF">CLUMA_CG018093</name>
</gene>
<feature type="chain" id="PRO_5013244211" evidence="3">
    <location>
        <begin position="18"/>
        <end position="107"/>
    </location>
</feature>
<dbReference type="GO" id="GO:0005576">
    <property type="term" value="C:extracellular region"/>
    <property type="evidence" value="ECO:0007669"/>
    <property type="project" value="UniProtKB-SubCell"/>
</dbReference>
<reference evidence="5 6" key="1">
    <citation type="submission" date="2015-04" db="EMBL/GenBank/DDBJ databases">
        <authorList>
            <person name="Syromyatnikov M.Y."/>
            <person name="Popov V.N."/>
        </authorList>
    </citation>
    <scope>NUCLEOTIDE SEQUENCE [LARGE SCALE GENOMIC DNA]</scope>
</reference>
<sequence>MKFLILFLFVFVAQCFGFIEPVIPNTKAEGCRGDKCGSHCALEETKIFPGEELNLTGRCGLFYCADNFDIHITPCPFDPNGEYEWIGADDTKSFPECCGTKTKIHRI</sequence>
<evidence type="ECO:0000313" key="6">
    <source>
        <dbReference type="Proteomes" id="UP000183832"/>
    </source>
</evidence>
<keyword evidence="6" id="KW-1185">Reference proteome</keyword>
<dbReference type="EMBL" id="CVRI01000064">
    <property type="protein sequence ID" value="CRL05047.1"/>
    <property type="molecule type" value="Genomic_DNA"/>
</dbReference>
<proteinExistence type="predicted"/>
<dbReference type="SMART" id="SM01318">
    <property type="entry name" value="SVWC"/>
    <property type="match status" value="1"/>
</dbReference>
<dbReference type="InterPro" id="IPR029277">
    <property type="entry name" value="SVWC_dom"/>
</dbReference>
<protein>
    <submittedName>
        <fullName evidence="5">CLUMA_CG018093, isoform A</fullName>
    </submittedName>
</protein>
<evidence type="ECO:0000256" key="1">
    <source>
        <dbReference type="ARBA" id="ARBA00004613"/>
    </source>
</evidence>
<keyword evidence="3" id="KW-0732">Signal</keyword>
<accession>A0A1J1IY09</accession>
<evidence type="ECO:0000256" key="2">
    <source>
        <dbReference type="ARBA" id="ARBA00022525"/>
    </source>
</evidence>
<dbReference type="Pfam" id="PF15430">
    <property type="entry name" value="SVWC"/>
    <property type="match status" value="1"/>
</dbReference>
<evidence type="ECO:0000259" key="4">
    <source>
        <dbReference type="SMART" id="SM01318"/>
    </source>
</evidence>